<evidence type="ECO:0000313" key="4">
    <source>
        <dbReference type="Proteomes" id="UP001150924"/>
    </source>
</evidence>
<dbReference type="Proteomes" id="UP001150924">
    <property type="component" value="Unassembled WGS sequence"/>
</dbReference>
<evidence type="ECO:0000313" key="3">
    <source>
        <dbReference type="EMBL" id="MCY1006538.1"/>
    </source>
</evidence>
<comment type="caution">
    <text evidence="3">The sequence shown here is derived from an EMBL/GenBank/DDBJ whole genome shotgun (WGS) entry which is preliminary data.</text>
</comment>
<dbReference type="EMBL" id="JAPNKE010000002">
    <property type="protein sequence ID" value="MCY1006538.1"/>
    <property type="molecule type" value="Genomic_DNA"/>
</dbReference>
<sequence>MSNPPGFLFCGRCGNRLGAAPVTPPPAAVTPPVTARPSSRPKLRAALHLLREDGSDGGTIDLEDGPIPFGRDSGSPFDQDFYLNPKHCAFTVESEGVRVDDLSPVNGVYRKIEGRIELQHGDTFRVGQELLYYEDLPEAEALADGTERMGSPNPGYWGRISVIVDGGRACEAVPIVGNEFIVGRERGDLTFPTDGYVSSTHCRIGGDDDGVFLEDRGSSNGTYLRVRSGQCVPFGSLLLIGQQLFHVRELSRSLGGRNRHCARLEEDRAQRLALDLAVREGLRQRAGGAVAEVDAHVDRAEALRLGRLQRDVAVVLDDHRTGRTHPDVDHGGSVAEEIGADHPDRLTAVAPAVRGLEARSDGRPHARAADARTRKRKPARIGRSYDFLGGAPPRGCPGPPVKPCVRFSRTRLTDGLGGVACAG</sequence>
<proteinExistence type="predicted"/>
<organism evidence="3 4">
    <name type="scientific">Nannocystis pusilla</name>
    <dbReference type="NCBI Taxonomy" id="889268"/>
    <lineage>
        <taxon>Bacteria</taxon>
        <taxon>Pseudomonadati</taxon>
        <taxon>Myxococcota</taxon>
        <taxon>Polyangia</taxon>
        <taxon>Nannocystales</taxon>
        <taxon>Nannocystaceae</taxon>
        <taxon>Nannocystis</taxon>
    </lineage>
</organism>
<keyword evidence="4" id="KW-1185">Reference proteome</keyword>
<dbReference type="Gene3D" id="2.60.200.20">
    <property type="match status" value="2"/>
</dbReference>
<name>A0A9X3IY60_9BACT</name>
<protein>
    <submittedName>
        <fullName evidence="3">FHA domain-containing protein</fullName>
    </submittedName>
</protein>
<evidence type="ECO:0000259" key="2">
    <source>
        <dbReference type="PROSITE" id="PS50006"/>
    </source>
</evidence>
<gene>
    <name evidence="3" type="ORF">OV079_13440</name>
</gene>
<dbReference type="PROSITE" id="PS50006">
    <property type="entry name" value="FHA_DOMAIN"/>
    <property type="match status" value="1"/>
</dbReference>
<accession>A0A9X3IY60</accession>
<dbReference type="InterPro" id="IPR000253">
    <property type="entry name" value="FHA_dom"/>
</dbReference>
<dbReference type="AlphaFoldDB" id="A0A9X3IY60"/>
<feature type="region of interest" description="Disordered" evidence="1">
    <location>
        <begin position="359"/>
        <end position="394"/>
    </location>
</feature>
<dbReference type="SUPFAM" id="SSF49879">
    <property type="entry name" value="SMAD/FHA domain"/>
    <property type="match status" value="2"/>
</dbReference>
<feature type="compositionally biased region" description="Basic and acidic residues" evidence="1">
    <location>
        <begin position="359"/>
        <end position="372"/>
    </location>
</feature>
<dbReference type="Pfam" id="PF00498">
    <property type="entry name" value="FHA"/>
    <property type="match status" value="1"/>
</dbReference>
<feature type="domain" description="FHA" evidence="2">
    <location>
        <begin position="164"/>
        <end position="224"/>
    </location>
</feature>
<dbReference type="InterPro" id="IPR008984">
    <property type="entry name" value="SMAD_FHA_dom_sf"/>
</dbReference>
<dbReference type="CDD" id="cd00060">
    <property type="entry name" value="FHA"/>
    <property type="match status" value="1"/>
</dbReference>
<reference evidence="3" key="1">
    <citation type="submission" date="2022-11" db="EMBL/GenBank/DDBJ databases">
        <title>Minimal conservation of predation-associated metabolite biosynthetic gene clusters underscores biosynthetic potential of Myxococcota including descriptions for ten novel species: Archangium lansinium sp. nov., Myxococcus landrumus sp. nov., Nannocystis bai.</title>
        <authorList>
            <person name="Ahearne A."/>
            <person name="Stevens C."/>
            <person name="Phillips K."/>
        </authorList>
    </citation>
    <scope>NUCLEOTIDE SEQUENCE</scope>
    <source>
        <strain evidence="3">Na p29</strain>
    </source>
</reference>
<evidence type="ECO:0000256" key="1">
    <source>
        <dbReference type="SAM" id="MobiDB-lite"/>
    </source>
</evidence>